<evidence type="ECO:0000313" key="2">
    <source>
        <dbReference type="EMBL" id="CAB3244543.1"/>
    </source>
</evidence>
<keyword evidence="4" id="KW-1185">Reference proteome</keyword>
<evidence type="ECO:0000256" key="1">
    <source>
        <dbReference type="SAM" id="MobiDB-lite"/>
    </source>
</evidence>
<gene>
    <name evidence="3" type="ORF">APLA_LOCUS14369</name>
    <name evidence="2" type="ORF">APLA_LOCUS9976</name>
</gene>
<accession>A0A8S1B2J1</accession>
<dbReference type="Proteomes" id="UP000494106">
    <property type="component" value="Unassembled WGS sequence"/>
</dbReference>
<evidence type="ECO:0000313" key="4">
    <source>
        <dbReference type="Proteomes" id="UP000494106"/>
    </source>
</evidence>
<name>A0A8S1B2J1_ARCPL</name>
<dbReference type="EMBL" id="CADEBD010000393">
    <property type="protein sequence ID" value="CAB3253640.1"/>
    <property type="molecule type" value="Genomic_DNA"/>
</dbReference>
<sequence>MHARKYSARSVTRDALLLKNERYTSTTRERCKRTGALLGEGGTPPPQPPVPGRPSPRMPNAALPYIFSPLEFFVDYLHV</sequence>
<dbReference type="EMBL" id="CADEBC010000522">
    <property type="protein sequence ID" value="CAB3244543.1"/>
    <property type="molecule type" value="Genomic_DNA"/>
</dbReference>
<reference evidence="4 5" key="1">
    <citation type="submission" date="2020-04" db="EMBL/GenBank/DDBJ databases">
        <authorList>
            <person name="Wallbank WR R."/>
            <person name="Pardo Diaz C."/>
            <person name="Kozak K."/>
            <person name="Martin S."/>
            <person name="Jiggins C."/>
            <person name="Moest M."/>
            <person name="Warren A I."/>
            <person name="Byers J.R.P. K."/>
            <person name="Montejo-Kovacevich G."/>
            <person name="Yen C E."/>
        </authorList>
    </citation>
    <scope>NUCLEOTIDE SEQUENCE [LARGE SCALE GENOMIC DNA]</scope>
</reference>
<feature type="region of interest" description="Disordered" evidence="1">
    <location>
        <begin position="34"/>
        <end position="57"/>
    </location>
</feature>
<protein>
    <submittedName>
        <fullName evidence="3">Uncharacterized protein</fullName>
    </submittedName>
</protein>
<evidence type="ECO:0000313" key="3">
    <source>
        <dbReference type="EMBL" id="CAB3253640.1"/>
    </source>
</evidence>
<evidence type="ECO:0000313" key="5">
    <source>
        <dbReference type="Proteomes" id="UP000494256"/>
    </source>
</evidence>
<proteinExistence type="predicted"/>
<organism evidence="3 5">
    <name type="scientific">Arctia plantaginis</name>
    <name type="common">Wood tiger moth</name>
    <name type="synonym">Phalaena plantaginis</name>
    <dbReference type="NCBI Taxonomy" id="874455"/>
    <lineage>
        <taxon>Eukaryota</taxon>
        <taxon>Metazoa</taxon>
        <taxon>Ecdysozoa</taxon>
        <taxon>Arthropoda</taxon>
        <taxon>Hexapoda</taxon>
        <taxon>Insecta</taxon>
        <taxon>Pterygota</taxon>
        <taxon>Neoptera</taxon>
        <taxon>Endopterygota</taxon>
        <taxon>Lepidoptera</taxon>
        <taxon>Glossata</taxon>
        <taxon>Ditrysia</taxon>
        <taxon>Noctuoidea</taxon>
        <taxon>Erebidae</taxon>
        <taxon>Arctiinae</taxon>
        <taxon>Arctia</taxon>
    </lineage>
</organism>
<feature type="compositionally biased region" description="Pro residues" evidence="1">
    <location>
        <begin position="43"/>
        <end position="57"/>
    </location>
</feature>
<dbReference type="Proteomes" id="UP000494256">
    <property type="component" value="Unassembled WGS sequence"/>
</dbReference>
<comment type="caution">
    <text evidence="3">The sequence shown here is derived from an EMBL/GenBank/DDBJ whole genome shotgun (WGS) entry which is preliminary data.</text>
</comment>
<dbReference type="AlphaFoldDB" id="A0A8S1B2J1"/>